<dbReference type="InterPro" id="IPR044713">
    <property type="entry name" value="DNJA1/2-like"/>
</dbReference>
<dbReference type="SUPFAM" id="SSF57938">
    <property type="entry name" value="DnaJ/Hsp40 cysteine-rich domain"/>
    <property type="match status" value="1"/>
</dbReference>
<dbReference type="Gene3D" id="2.60.260.20">
    <property type="entry name" value="Urease metallochaperone UreE, N-terminal domain"/>
    <property type="match status" value="2"/>
</dbReference>
<keyword evidence="4 5" id="KW-0862">Zinc</keyword>
<dbReference type="AlphaFoldDB" id="W4KCT4"/>
<dbReference type="HAMAP" id="MF_01152">
    <property type="entry name" value="DnaJ"/>
    <property type="match status" value="1"/>
</dbReference>
<dbReference type="RefSeq" id="XP_009545183.1">
    <property type="nucleotide sequence ID" value="XM_009546888.1"/>
</dbReference>
<proteinExistence type="inferred from homology"/>
<evidence type="ECO:0000256" key="1">
    <source>
        <dbReference type="ARBA" id="ARBA00022723"/>
    </source>
</evidence>
<feature type="zinc finger region" description="CR-type" evidence="5">
    <location>
        <begin position="136"/>
        <end position="221"/>
    </location>
</feature>
<dbReference type="Pfam" id="PF00226">
    <property type="entry name" value="DnaJ"/>
    <property type="match status" value="1"/>
</dbReference>
<evidence type="ECO:0000313" key="9">
    <source>
        <dbReference type="EMBL" id="ETW82871.1"/>
    </source>
</evidence>
<dbReference type="HOGENOM" id="CLU_017633_10_0_1"/>
<dbReference type="SUPFAM" id="SSF49493">
    <property type="entry name" value="HSP40/DnaJ peptide-binding domain"/>
    <property type="match status" value="2"/>
</dbReference>
<protein>
    <recommendedName>
        <fullName evidence="11">Molecular chaperone, DnaJ superfamily</fullName>
    </recommendedName>
</protein>
<dbReference type="STRING" id="747525.W4KCT4"/>
<dbReference type="GO" id="GO:0006457">
    <property type="term" value="P:protein folding"/>
    <property type="evidence" value="ECO:0007669"/>
    <property type="project" value="InterPro"/>
</dbReference>
<dbReference type="FunCoup" id="W4KCT4">
    <property type="interactions" value="352"/>
</dbReference>
<dbReference type="PROSITE" id="PS00636">
    <property type="entry name" value="DNAJ_1"/>
    <property type="match status" value="1"/>
</dbReference>
<dbReference type="CDD" id="cd10747">
    <property type="entry name" value="DnaJ_C"/>
    <property type="match status" value="1"/>
</dbReference>
<dbReference type="PRINTS" id="PR00625">
    <property type="entry name" value="JDOMAIN"/>
</dbReference>
<dbReference type="Gene3D" id="2.10.230.10">
    <property type="entry name" value="Heat shock protein DnaJ, cysteine-rich domain"/>
    <property type="match status" value="1"/>
</dbReference>
<evidence type="ECO:0000256" key="6">
    <source>
        <dbReference type="SAM" id="MobiDB-lite"/>
    </source>
</evidence>
<dbReference type="GO" id="GO:0009408">
    <property type="term" value="P:response to heat"/>
    <property type="evidence" value="ECO:0007669"/>
    <property type="project" value="InterPro"/>
</dbReference>
<dbReference type="EMBL" id="KI925457">
    <property type="protein sequence ID" value="ETW82871.1"/>
    <property type="molecule type" value="Genomic_DNA"/>
</dbReference>
<dbReference type="SMART" id="SM00271">
    <property type="entry name" value="DnaJ"/>
    <property type="match status" value="1"/>
</dbReference>
<feature type="compositionally biased region" description="Acidic residues" evidence="6">
    <location>
        <begin position="381"/>
        <end position="408"/>
    </location>
</feature>
<feature type="domain" description="CR-type" evidence="8">
    <location>
        <begin position="136"/>
        <end position="221"/>
    </location>
</feature>
<feature type="region of interest" description="Disordered" evidence="6">
    <location>
        <begin position="381"/>
        <end position="415"/>
    </location>
</feature>
<organism evidence="9 10">
    <name type="scientific">Heterobasidion irregulare (strain TC 32-1)</name>
    <dbReference type="NCBI Taxonomy" id="747525"/>
    <lineage>
        <taxon>Eukaryota</taxon>
        <taxon>Fungi</taxon>
        <taxon>Dikarya</taxon>
        <taxon>Basidiomycota</taxon>
        <taxon>Agaricomycotina</taxon>
        <taxon>Agaricomycetes</taxon>
        <taxon>Russulales</taxon>
        <taxon>Bondarzewiaceae</taxon>
        <taxon>Heterobasidion</taxon>
        <taxon>Heterobasidion annosum species complex</taxon>
    </lineage>
</organism>
<dbReference type="InterPro" id="IPR001623">
    <property type="entry name" value="DnaJ_domain"/>
</dbReference>
<evidence type="ECO:0000256" key="4">
    <source>
        <dbReference type="ARBA" id="ARBA00022833"/>
    </source>
</evidence>
<dbReference type="KEGG" id="hir:HETIRDRAFT_473955"/>
<evidence type="ECO:0008006" key="11">
    <source>
        <dbReference type="Google" id="ProtNLM"/>
    </source>
</evidence>
<evidence type="ECO:0000256" key="3">
    <source>
        <dbReference type="ARBA" id="ARBA00022771"/>
    </source>
</evidence>
<dbReference type="PROSITE" id="PS50076">
    <property type="entry name" value="DNAJ_2"/>
    <property type="match status" value="1"/>
</dbReference>
<dbReference type="GO" id="GO:0030544">
    <property type="term" value="F:Hsp70 protein binding"/>
    <property type="evidence" value="ECO:0007669"/>
    <property type="project" value="InterPro"/>
</dbReference>
<dbReference type="Proteomes" id="UP000030671">
    <property type="component" value="Unassembled WGS sequence"/>
</dbReference>
<dbReference type="Gene3D" id="1.10.287.110">
    <property type="entry name" value="DnaJ domain"/>
    <property type="match status" value="1"/>
</dbReference>
<gene>
    <name evidence="9" type="ORF">HETIRDRAFT_473955</name>
</gene>
<keyword evidence="1 5" id="KW-0479">Metal-binding</keyword>
<keyword evidence="3 5" id="KW-0863">Zinc-finger</keyword>
<dbReference type="FunFam" id="2.10.230.10:FF:000001">
    <property type="entry name" value="DnaJ subfamily A member 2"/>
    <property type="match status" value="1"/>
</dbReference>
<evidence type="ECO:0000256" key="5">
    <source>
        <dbReference type="PROSITE-ProRule" id="PRU00546"/>
    </source>
</evidence>
<dbReference type="InParanoid" id="W4KCT4"/>
<dbReference type="Pfam" id="PF00684">
    <property type="entry name" value="DnaJ_CXXCXGXG"/>
    <property type="match status" value="1"/>
</dbReference>
<name>W4KCT4_HETIT</name>
<dbReference type="FunFam" id="2.60.260.20:FF:000003">
    <property type="entry name" value="DnaJ subfamily A member 2"/>
    <property type="match status" value="1"/>
</dbReference>
<dbReference type="Pfam" id="PF01556">
    <property type="entry name" value="DnaJ_C"/>
    <property type="match status" value="1"/>
</dbReference>
<reference evidence="9 10" key="1">
    <citation type="journal article" date="2012" name="New Phytol.">
        <title>Insight into trade-off between wood decay and parasitism from the genome of a fungal forest pathogen.</title>
        <authorList>
            <person name="Olson A."/>
            <person name="Aerts A."/>
            <person name="Asiegbu F."/>
            <person name="Belbahri L."/>
            <person name="Bouzid O."/>
            <person name="Broberg A."/>
            <person name="Canback B."/>
            <person name="Coutinho P.M."/>
            <person name="Cullen D."/>
            <person name="Dalman K."/>
            <person name="Deflorio G."/>
            <person name="van Diepen L.T."/>
            <person name="Dunand C."/>
            <person name="Duplessis S."/>
            <person name="Durling M."/>
            <person name="Gonthier P."/>
            <person name="Grimwood J."/>
            <person name="Fossdal C.G."/>
            <person name="Hansson D."/>
            <person name="Henrissat B."/>
            <person name="Hietala A."/>
            <person name="Himmelstrand K."/>
            <person name="Hoffmeister D."/>
            <person name="Hogberg N."/>
            <person name="James T.Y."/>
            <person name="Karlsson M."/>
            <person name="Kohler A."/>
            <person name="Kues U."/>
            <person name="Lee Y.H."/>
            <person name="Lin Y.C."/>
            <person name="Lind M."/>
            <person name="Lindquist E."/>
            <person name="Lombard V."/>
            <person name="Lucas S."/>
            <person name="Lunden K."/>
            <person name="Morin E."/>
            <person name="Murat C."/>
            <person name="Park J."/>
            <person name="Raffaello T."/>
            <person name="Rouze P."/>
            <person name="Salamov A."/>
            <person name="Schmutz J."/>
            <person name="Solheim H."/>
            <person name="Stahlberg J."/>
            <person name="Velez H."/>
            <person name="de Vries R.P."/>
            <person name="Wiebenga A."/>
            <person name="Woodward S."/>
            <person name="Yakovlev I."/>
            <person name="Garbelotto M."/>
            <person name="Martin F."/>
            <person name="Grigoriev I.V."/>
            <person name="Stenlid J."/>
        </authorList>
    </citation>
    <scope>NUCLEOTIDE SEQUENCE [LARGE SCALE GENOMIC DNA]</scope>
    <source>
        <strain evidence="9 10">TC 32-1</strain>
    </source>
</reference>
<dbReference type="InterPro" id="IPR001305">
    <property type="entry name" value="HSP_DnaJ_Cys-rich_dom"/>
</dbReference>
<dbReference type="GO" id="GO:0005524">
    <property type="term" value="F:ATP binding"/>
    <property type="evidence" value="ECO:0007669"/>
    <property type="project" value="InterPro"/>
</dbReference>
<evidence type="ECO:0000256" key="2">
    <source>
        <dbReference type="ARBA" id="ARBA00022737"/>
    </source>
</evidence>
<dbReference type="InterPro" id="IPR036869">
    <property type="entry name" value="J_dom_sf"/>
</dbReference>
<sequence>MPVETDLYDILGVSPTADEGEIKKAYRKKAKDLHPVKNPNDPEAIQKFQEMAAAYELLSDPNSRAAYDAHGMEGISSHGPGGPAGGMDPNDFFAQFFGNSNGTGFDFGGMGGPGRRRKGQDSVIPYEVSLEDLYNGKSVKMMMEKEVECGTCKGSGAKGSAKPKKCAKCDGKGWTYVQTQIAPSQLGTSRAVCPECEGHGDKLREKDRCKKCKGDKVVKEKTRQEIFVERGMSDGQRIIMAGAGDQEPGLPAGDVIFVLKAQQHKSFERSGNDLATTVKITLSEALLGFDRILVNHLDGRGLRVSSPPGRVINPRQSIVLHGEGMPVYKTPDERGNLYVILDIEMPDQQWMKTIDRTALEALLPPKKTDVEPKPAVVDEAEYEESDMVEFGEGADEEAWEDDDDEGGAEPECRTQ</sequence>
<dbReference type="OrthoDB" id="550424at2759"/>
<dbReference type="InterPro" id="IPR008971">
    <property type="entry name" value="HSP40/DnaJ_pept-bd"/>
</dbReference>
<evidence type="ECO:0000259" key="8">
    <source>
        <dbReference type="PROSITE" id="PS51188"/>
    </source>
</evidence>
<dbReference type="CDD" id="cd10719">
    <property type="entry name" value="DnaJ_zf"/>
    <property type="match status" value="1"/>
</dbReference>
<dbReference type="InterPro" id="IPR012724">
    <property type="entry name" value="DnaJ"/>
</dbReference>
<dbReference type="eggNOG" id="KOG0712">
    <property type="taxonomic scope" value="Eukaryota"/>
</dbReference>
<accession>W4KCT4</accession>
<dbReference type="InterPro" id="IPR002939">
    <property type="entry name" value="DnaJ_C"/>
</dbReference>
<feature type="domain" description="J" evidence="7">
    <location>
        <begin position="6"/>
        <end position="71"/>
    </location>
</feature>
<dbReference type="GO" id="GO:0008270">
    <property type="term" value="F:zinc ion binding"/>
    <property type="evidence" value="ECO:0007669"/>
    <property type="project" value="UniProtKB-KW"/>
</dbReference>
<evidence type="ECO:0000259" key="7">
    <source>
        <dbReference type="PROSITE" id="PS50076"/>
    </source>
</evidence>
<evidence type="ECO:0000313" key="10">
    <source>
        <dbReference type="Proteomes" id="UP000030671"/>
    </source>
</evidence>
<dbReference type="GO" id="GO:0051082">
    <property type="term" value="F:unfolded protein binding"/>
    <property type="evidence" value="ECO:0007669"/>
    <property type="project" value="InterPro"/>
</dbReference>
<dbReference type="GeneID" id="20677546"/>
<dbReference type="SUPFAM" id="SSF46565">
    <property type="entry name" value="Chaperone J-domain"/>
    <property type="match status" value="1"/>
</dbReference>
<keyword evidence="10" id="KW-1185">Reference proteome</keyword>
<keyword evidence="2" id="KW-0677">Repeat</keyword>
<dbReference type="InterPro" id="IPR036410">
    <property type="entry name" value="HSP_DnaJ_Cys-rich_dom_sf"/>
</dbReference>
<dbReference type="InterPro" id="IPR018253">
    <property type="entry name" value="DnaJ_domain_CS"/>
</dbReference>
<dbReference type="PROSITE" id="PS51188">
    <property type="entry name" value="ZF_CR"/>
    <property type="match status" value="1"/>
</dbReference>
<dbReference type="CDD" id="cd06257">
    <property type="entry name" value="DnaJ"/>
    <property type="match status" value="1"/>
</dbReference>
<dbReference type="PANTHER" id="PTHR43888">
    <property type="entry name" value="DNAJ-LIKE-2, ISOFORM A-RELATED"/>
    <property type="match status" value="1"/>
</dbReference>